<dbReference type="PIRSF" id="PIRSF000027">
    <property type="entry name" value="Cytc_c_prime"/>
    <property type="match status" value="1"/>
</dbReference>
<evidence type="ECO:0000256" key="8">
    <source>
        <dbReference type="SAM" id="SignalP"/>
    </source>
</evidence>
<keyword evidence="4" id="KW-0249">Electron transport</keyword>
<evidence type="ECO:0000256" key="7">
    <source>
        <dbReference type="PIRSR" id="PIRSR000027-2"/>
    </source>
</evidence>
<evidence type="ECO:0000256" key="1">
    <source>
        <dbReference type="ARBA" id="ARBA00022448"/>
    </source>
</evidence>
<name>A0A198UMM1_MORCA</name>
<dbReference type="GO" id="GO:0022900">
    <property type="term" value="P:electron transport chain"/>
    <property type="evidence" value="ECO:0007669"/>
    <property type="project" value="InterPro"/>
</dbReference>
<reference evidence="9 10" key="1">
    <citation type="journal article" date="2016" name="Genome Biol. Evol.">
        <title>Comparative Genomic Analyses of the Moraxella catarrhalis Serosensitive and Seroresistant Lineages Demonstrate Their Independent Evolution.</title>
        <authorList>
            <person name="Earl J.P."/>
            <person name="de Vries S.P."/>
            <person name="Ahmed A."/>
            <person name="Powell E."/>
            <person name="Schultz M.P."/>
            <person name="Hermans P.W."/>
            <person name="Hill D.J."/>
            <person name="Zhou Z."/>
            <person name="Constantinidou C.I."/>
            <person name="Hu F.Z."/>
            <person name="Bootsma H.J."/>
            <person name="Ehrlich G.D."/>
        </authorList>
    </citation>
    <scope>NUCLEOTIDE SEQUENCE [LARGE SCALE GENOMIC DNA]</scope>
    <source>
        <strain evidence="9 10">Z7542</strain>
    </source>
</reference>
<dbReference type="RefSeq" id="WP_064610718.1">
    <property type="nucleotide sequence ID" value="NZ_LXHB01000049.1"/>
</dbReference>
<dbReference type="GO" id="GO:0005506">
    <property type="term" value="F:iron ion binding"/>
    <property type="evidence" value="ECO:0007669"/>
    <property type="project" value="InterPro"/>
</dbReference>
<dbReference type="GO" id="GO:0020037">
    <property type="term" value="F:heme binding"/>
    <property type="evidence" value="ECO:0007669"/>
    <property type="project" value="InterPro"/>
</dbReference>
<dbReference type="AlphaFoldDB" id="A0A198UMM1"/>
<feature type="chain" id="PRO_5008279798" evidence="8">
    <location>
        <begin position="29"/>
        <end position="152"/>
    </location>
</feature>
<comment type="caution">
    <text evidence="9">The sequence shown here is derived from an EMBL/GenBank/DDBJ whole genome shotgun (WGS) entry which is preliminary data.</text>
</comment>
<keyword evidence="1" id="KW-0813">Transport</keyword>
<evidence type="ECO:0000256" key="3">
    <source>
        <dbReference type="ARBA" id="ARBA00022723"/>
    </source>
</evidence>
<dbReference type="InterPro" id="IPR002321">
    <property type="entry name" value="Cyt_c_II"/>
</dbReference>
<evidence type="ECO:0000256" key="4">
    <source>
        <dbReference type="ARBA" id="ARBA00022982"/>
    </source>
</evidence>
<feature type="signal peptide" evidence="8">
    <location>
        <begin position="1"/>
        <end position="28"/>
    </location>
</feature>
<dbReference type="Pfam" id="PF01322">
    <property type="entry name" value="Cytochrom_C_2"/>
    <property type="match status" value="1"/>
</dbReference>
<dbReference type="OrthoDB" id="5520910at2"/>
<gene>
    <name evidence="9" type="ORF">AO384_0575</name>
</gene>
<dbReference type="eggNOG" id="COG3909">
    <property type="taxonomic scope" value="Bacteria"/>
</dbReference>
<dbReference type="GO" id="GO:0009055">
    <property type="term" value="F:electron transfer activity"/>
    <property type="evidence" value="ECO:0007669"/>
    <property type="project" value="InterPro"/>
</dbReference>
<organism evidence="9 10">
    <name type="scientific">Moraxella catarrhalis</name>
    <name type="common">Branhamella catarrhalis</name>
    <dbReference type="NCBI Taxonomy" id="480"/>
    <lineage>
        <taxon>Bacteria</taxon>
        <taxon>Pseudomonadati</taxon>
        <taxon>Pseudomonadota</taxon>
        <taxon>Gammaproteobacteria</taxon>
        <taxon>Moraxellales</taxon>
        <taxon>Moraxellaceae</taxon>
        <taxon>Moraxella</taxon>
    </lineage>
</organism>
<dbReference type="EMBL" id="LXHC01000006">
    <property type="protein sequence ID" value="OAU97539.1"/>
    <property type="molecule type" value="Genomic_DNA"/>
</dbReference>
<dbReference type="Gene3D" id="1.20.120.10">
    <property type="entry name" value="Cytochrome c/b562"/>
    <property type="match status" value="1"/>
</dbReference>
<evidence type="ECO:0000313" key="9">
    <source>
        <dbReference type="EMBL" id="OAU97539.1"/>
    </source>
</evidence>
<feature type="binding site" description="covalent" evidence="7">
    <location>
        <position position="145"/>
    </location>
    <ligand>
        <name>heme c</name>
        <dbReference type="ChEBI" id="CHEBI:61717"/>
    </ligand>
</feature>
<dbReference type="GO" id="GO:0042597">
    <property type="term" value="C:periplasmic space"/>
    <property type="evidence" value="ECO:0007669"/>
    <property type="project" value="InterPro"/>
</dbReference>
<evidence type="ECO:0000256" key="6">
    <source>
        <dbReference type="PIRSR" id="PIRSR000027-1"/>
    </source>
</evidence>
<evidence type="ECO:0000313" key="10">
    <source>
        <dbReference type="Proteomes" id="UP000078228"/>
    </source>
</evidence>
<evidence type="ECO:0000256" key="2">
    <source>
        <dbReference type="ARBA" id="ARBA00022617"/>
    </source>
</evidence>
<proteinExistence type="predicted"/>
<dbReference type="SUPFAM" id="SSF47175">
    <property type="entry name" value="Cytochromes"/>
    <property type="match status" value="1"/>
</dbReference>
<keyword evidence="2 7" id="KW-0349">Heme</keyword>
<comment type="PTM">
    <text evidence="7">Binds 1 heme group per subunit.</text>
</comment>
<dbReference type="PATRIC" id="fig|480.237.peg.1195"/>
<sequence length="152" mass="16423">MFNKIALTAACFTTVILAGCNSSGTATANNPQVEDRAKLMKDWRHANEGMKAMIEDPSRFDAITFKERADFIADTNATMWVHFEGEMAQGGHAKDEIWTDPEGFKAKTEAFTSSINALALAASEAASAADVEASYGEMASQCGSCHKAYKKK</sequence>
<keyword evidence="10" id="KW-1185">Reference proteome</keyword>
<dbReference type="PROSITE" id="PS51009">
    <property type="entry name" value="CYTCII"/>
    <property type="match status" value="1"/>
</dbReference>
<accession>A0A198UMM1</accession>
<protein>
    <submittedName>
        <fullName evidence="9">Cytochrome c</fullName>
    </submittedName>
</protein>
<dbReference type="InterPro" id="IPR012127">
    <property type="entry name" value="Cyt_c_prime"/>
</dbReference>
<dbReference type="Proteomes" id="UP000078228">
    <property type="component" value="Unassembled WGS sequence"/>
</dbReference>
<keyword evidence="3 6" id="KW-0479">Metal-binding</keyword>
<dbReference type="InterPro" id="IPR010980">
    <property type="entry name" value="Cyt_c/b562"/>
</dbReference>
<feature type="binding site" description="covalent" evidence="7">
    <location>
        <position position="142"/>
    </location>
    <ligand>
        <name>heme c</name>
        <dbReference type="ChEBI" id="CHEBI:61717"/>
    </ligand>
</feature>
<feature type="binding site" description="axial binding residue" evidence="6">
    <location>
        <position position="146"/>
    </location>
    <ligand>
        <name>heme c</name>
        <dbReference type="ChEBI" id="CHEBI:61717"/>
    </ligand>
    <ligandPart>
        <name>Fe</name>
        <dbReference type="ChEBI" id="CHEBI:18248"/>
    </ligandPart>
</feature>
<keyword evidence="8" id="KW-0732">Signal</keyword>
<evidence type="ECO:0000256" key="5">
    <source>
        <dbReference type="ARBA" id="ARBA00023004"/>
    </source>
</evidence>
<keyword evidence="5 6" id="KW-0408">Iron</keyword>
<dbReference type="PROSITE" id="PS51257">
    <property type="entry name" value="PROKAR_LIPOPROTEIN"/>
    <property type="match status" value="1"/>
</dbReference>